<feature type="region of interest" description="Disordered" evidence="3">
    <location>
        <begin position="267"/>
        <end position="367"/>
    </location>
</feature>
<evidence type="ECO:0000313" key="4">
    <source>
        <dbReference type="EMBL" id="TNM97927.1"/>
    </source>
</evidence>
<dbReference type="InterPro" id="IPR053049">
    <property type="entry name" value="TSC22_domain_protein_2"/>
</dbReference>
<dbReference type="PROSITE" id="PS01289">
    <property type="entry name" value="TSC22"/>
    <property type="match status" value="1"/>
</dbReference>
<keyword evidence="2" id="KW-0175">Coiled coil</keyword>
<dbReference type="InterPro" id="IPR000580">
    <property type="entry name" value="TSC22/Bun"/>
</dbReference>
<keyword evidence="5" id="KW-1185">Reference proteome</keyword>
<feature type="compositionally biased region" description="Basic and acidic residues" evidence="3">
    <location>
        <begin position="48"/>
        <end position="63"/>
    </location>
</feature>
<feature type="compositionally biased region" description="Low complexity" evidence="3">
    <location>
        <begin position="694"/>
        <end position="710"/>
    </location>
</feature>
<comment type="caution">
    <text evidence="4">The sequence shown here is derived from an EMBL/GenBank/DDBJ whole genome shotgun (WGS) entry which is preliminary data.</text>
</comment>
<feature type="region of interest" description="Disordered" evidence="3">
    <location>
        <begin position="123"/>
        <end position="144"/>
    </location>
</feature>
<feature type="region of interest" description="Disordered" evidence="3">
    <location>
        <begin position="23"/>
        <end position="63"/>
    </location>
</feature>
<feature type="compositionally biased region" description="Polar residues" evidence="3">
    <location>
        <begin position="452"/>
        <end position="468"/>
    </location>
</feature>
<accession>A0A4Z2C1C6</accession>
<dbReference type="Gene3D" id="1.20.5.490">
    <property type="entry name" value="Single helix bin"/>
    <property type="match status" value="1"/>
</dbReference>
<feature type="region of interest" description="Disordered" evidence="3">
    <location>
        <begin position="416"/>
        <end position="468"/>
    </location>
</feature>
<dbReference type="FunFam" id="1.20.5.490:FF:000002">
    <property type="entry name" value="TSC22 domain family, member 1"/>
    <property type="match status" value="1"/>
</dbReference>
<protein>
    <recommendedName>
        <fullName evidence="6">TSC22 domain family member 2</fullName>
    </recommendedName>
</protein>
<reference evidence="4 5" key="1">
    <citation type="submission" date="2019-04" db="EMBL/GenBank/DDBJ databases">
        <title>The sequence and de novo assembly of Takifugu bimaculatus genome using PacBio and Hi-C technologies.</title>
        <authorList>
            <person name="Xu P."/>
            <person name="Liu B."/>
            <person name="Zhou Z."/>
        </authorList>
    </citation>
    <scope>NUCLEOTIDE SEQUENCE [LARGE SCALE GENOMIC DNA]</scope>
    <source>
        <strain evidence="4">TB-2018</strain>
        <tissue evidence="4">Muscle</tissue>
    </source>
</reference>
<feature type="compositionally biased region" description="Low complexity" evidence="3">
    <location>
        <begin position="656"/>
        <end position="675"/>
    </location>
</feature>
<feature type="compositionally biased region" description="Low complexity" evidence="3">
    <location>
        <begin position="339"/>
        <end position="357"/>
    </location>
</feature>
<evidence type="ECO:0000256" key="3">
    <source>
        <dbReference type="SAM" id="MobiDB-lite"/>
    </source>
</evidence>
<feature type="compositionally biased region" description="Low complexity" evidence="3">
    <location>
        <begin position="123"/>
        <end position="140"/>
    </location>
</feature>
<feature type="compositionally biased region" description="Acidic residues" evidence="3">
    <location>
        <begin position="26"/>
        <end position="35"/>
    </location>
</feature>
<comment type="similarity">
    <text evidence="1">Belongs to the TSC-22/Dip/Bun family.</text>
</comment>
<dbReference type="InterPro" id="IPR047862">
    <property type="entry name" value="TSC22/BUN_CS"/>
</dbReference>
<organism evidence="4 5">
    <name type="scientific">Takifugu bimaculatus</name>
    <dbReference type="NCBI Taxonomy" id="433685"/>
    <lineage>
        <taxon>Eukaryota</taxon>
        <taxon>Metazoa</taxon>
        <taxon>Chordata</taxon>
        <taxon>Craniata</taxon>
        <taxon>Vertebrata</taxon>
        <taxon>Euteleostomi</taxon>
        <taxon>Actinopterygii</taxon>
        <taxon>Neopterygii</taxon>
        <taxon>Teleostei</taxon>
        <taxon>Neoteleostei</taxon>
        <taxon>Acanthomorphata</taxon>
        <taxon>Eupercaria</taxon>
        <taxon>Tetraodontiformes</taxon>
        <taxon>Tetradontoidea</taxon>
        <taxon>Tetraodontidae</taxon>
        <taxon>Takifugu</taxon>
    </lineage>
</organism>
<evidence type="ECO:0000313" key="5">
    <source>
        <dbReference type="Proteomes" id="UP000516260"/>
    </source>
</evidence>
<name>A0A4Z2C1C6_9TELE</name>
<dbReference type="GO" id="GO:0006357">
    <property type="term" value="P:regulation of transcription by RNA polymerase II"/>
    <property type="evidence" value="ECO:0007669"/>
    <property type="project" value="InterPro"/>
</dbReference>
<dbReference type="Pfam" id="PF01166">
    <property type="entry name" value="TSC22"/>
    <property type="match status" value="1"/>
</dbReference>
<sequence>MPAKKKSCFQITSVTQAQVAAIGAADDTESLEDPDESRAEDVSSEIYDMSRPEYDPTCDRSSSEEALNNVGEQEAISVLAPSHIPQPSQVSALTSSPVGEFRKVGAPGSAQGIGIPPGSSLLAQAGAAQQQQFPPAASAGTAGGSVNTIQPATVTSTAPAATTTASCTSRFRVIKLDHGIGEPFRRGRWTCTEFYEKDSEGSAVSRTADNTRHAGATVDPAADGGIGPPGGSVVTPSHHSGQGFGSGTDASLSSPRMHLIDTVHQPNSTRAQGVSGLPTPSAFSSSKPAAVSAQPAVGSAQASAPHGVLPAGQNDLSQSGVHIQKSPIMPPSVPSMTYPLQPQQQQLPVSHHLSSQSDYYQQQPGLGIGQVQPASGLSAGLQSVGQGHASGLSSASGGAPDVVGAGGAGSVMFGQPAPGLIQQQPGTVGGIGGSSLTGSSTVQQQSGGQYAATGQPQPHSLHSSSASGQNVPAIAVSASASTTVPTVVPSASSAVMPNVTASSLPPGHQPHSKPAPALGSQGLPAVGFGHVEGSDGAKSEGLVNAQSPVVSGKEALKPLMPESLQLTTPTVNSLFGIQIPVDGDVDRASGTNVAAIDNKIEQAMDLVKSHLMYAVREEVEVLKEQIKELFERNSVLERENAVLKSLANSEQLSQLPSQSASGPGCSPPQQGLSQPPQQPAPPQAQHHPKPPQPAQTQPDPGQQPPSVTSA</sequence>
<dbReference type="SUPFAM" id="SSF58026">
    <property type="entry name" value="Delta-sleep-inducing peptide immunoreactive peptide"/>
    <property type="match status" value="1"/>
</dbReference>
<evidence type="ECO:0008006" key="6">
    <source>
        <dbReference type="Google" id="ProtNLM"/>
    </source>
</evidence>
<evidence type="ECO:0000256" key="2">
    <source>
        <dbReference type="SAM" id="Coils"/>
    </source>
</evidence>
<proteinExistence type="inferred from homology"/>
<dbReference type="PANTHER" id="PTHR46894">
    <property type="entry name" value="TSC22 DOMAIN FAMILY PROTEIN 2"/>
    <property type="match status" value="1"/>
</dbReference>
<dbReference type="EMBL" id="SWLE01000007">
    <property type="protein sequence ID" value="TNM97927.1"/>
    <property type="molecule type" value="Genomic_DNA"/>
</dbReference>
<feature type="region of interest" description="Disordered" evidence="3">
    <location>
        <begin position="499"/>
        <end position="540"/>
    </location>
</feature>
<gene>
    <name evidence="4" type="ORF">fugu_014173</name>
</gene>
<feature type="region of interest" description="Disordered" evidence="3">
    <location>
        <begin position="199"/>
        <end position="252"/>
    </location>
</feature>
<feature type="region of interest" description="Disordered" evidence="3">
    <location>
        <begin position="650"/>
        <end position="710"/>
    </location>
</feature>
<dbReference type="PANTHER" id="PTHR46894:SF1">
    <property type="entry name" value="TSC22 DOMAIN FAMILY PROTEIN 2"/>
    <property type="match status" value="1"/>
</dbReference>
<evidence type="ECO:0000256" key="1">
    <source>
        <dbReference type="ARBA" id="ARBA00007908"/>
    </source>
</evidence>
<dbReference type="CDD" id="cd21939">
    <property type="entry name" value="ZIP_TSC22D2"/>
    <property type="match status" value="1"/>
</dbReference>
<dbReference type="AlphaFoldDB" id="A0A4Z2C1C6"/>
<feature type="coiled-coil region" evidence="2">
    <location>
        <begin position="612"/>
        <end position="646"/>
    </location>
</feature>
<feature type="compositionally biased region" description="Low complexity" evidence="3">
    <location>
        <begin position="436"/>
        <end position="449"/>
    </location>
</feature>
<dbReference type="Proteomes" id="UP000516260">
    <property type="component" value="Chromosome 15"/>
</dbReference>